<accession>A0AAU7Q0W7</accession>
<organism evidence="1">
    <name type="scientific">Wolbachia endosymbiont of Armadillidium arcangelii</name>
    <dbReference type="NCBI Taxonomy" id="3158571"/>
    <lineage>
        <taxon>Bacteria</taxon>
        <taxon>Pseudomonadati</taxon>
        <taxon>Pseudomonadota</taxon>
        <taxon>Alphaproteobacteria</taxon>
        <taxon>Rickettsiales</taxon>
        <taxon>Anaplasmataceae</taxon>
        <taxon>Wolbachieae</taxon>
        <taxon>Wolbachia</taxon>
    </lineage>
</organism>
<gene>
    <name evidence="1" type="ORF">ABLO99_05210</name>
</gene>
<dbReference type="AlphaFoldDB" id="A0AAU7Q0W7"/>
<dbReference type="SUPFAM" id="SSF48403">
    <property type="entry name" value="Ankyrin repeat"/>
    <property type="match status" value="1"/>
</dbReference>
<dbReference type="EMBL" id="CP157942">
    <property type="protein sequence ID" value="XBS66648.1"/>
    <property type="molecule type" value="Genomic_DNA"/>
</dbReference>
<name>A0AAU7Q0W7_9RICK</name>
<reference evidence="1" key="1">
    <citation type="submission" date="2024-06" db="EMBL/GenBank/DDBJ databases">
        <authorList>
            <person name="Dussert Y."/>
            <person name="Peccoud J."/>
            <person name="Pigeault R."/>
        </authorList>
    </citation>
    <scope>NUCLEOTIDE SEQUENCE</scope>
    <source>
        <strain evidence="1">WArc</strain>
    </source>
</reference>
<sequence>MPFENNVAFGRRFVDGTALGQFSASTKKLFKAIDDEILEDFKQALEEGADVNAFDAGYTPLMTIIMNGDDSPICLKMMMLLLQHQNLNINAQETKERNTLILDLEI</sequence>
<dbReference type="RefSeq" id="WP_047758843.1">
    <property type="nucleotide sequence ID" value="NZ_CP157942.1"/>
</dbReference>
<evidence type="ECO:0000313" key="1">
    <source>
        <dbReference type="EMBL" id="XBS66648.1"/>
    </source>
</evidence>
<proteinExistence type="predicted"/>
<dbReference type="InterPro" id="IPR036770">
    <property type="entry name" value="Ankyrin_rpt-contain_sf"/>
</dbReference>
<dbReference type="Gene3D" id="1.25.40.20">
    <property type="entry name" value="Ankyrin repeat-containing domain"/>
    <property type="match status" value="1"/>
</dbReference>
<protein>
    <submittedName>
        <fullName evidence="1">Ankyrin repeat domain-containing protein</fullName>
    </submittedName>
</protein>